<protein>
    <submittedName>
        <fullName evidence="3">GDP-mannose 4,6-dehydratase</fullName>
        <ecNumber evidence="3">4.2.1.47</ecNumber>
    </submittedName>
</protein>
<evidence type="ECO:0000313" key="4">
    <source>
        <dbReference type="Proteomes" id="UP001225316"/>
    </source>
</evidence>
<gene>
    <name evidence="3" type="ORF">QEH52_16695</name>
</gene>
<dbReference type="Pfam" id="PF16363">
    <property type="entry name" value="GDP_Man_Dehyd"/>
    <property type="match status" value="1"/>
</dbReference>
<sequence>MKILLTGCAGFIGSHTLERLLADGHDVIGVDNFDPFYARSLKEANLAASSGPGTTGQGSFELLEADLAEATTYQKLKFMAADQPIDAIIHLAAKAGVRPSIEDPVGYQRANVIATQNLLEFSKENDIKQFVFASSSSVYGVNPNVPWTEKHDVSGPISPYASTKVSCELLGHVYSHLYGIRVLGLRFFTVYGPRQRPDLAINKFARLIEAEEPIPVFGDGSTRRDYTFIDDIVGGILACVYKSVASGAPETENGKLKTEQPEGCMPAYAVINLGNDQTVTLAEMIATIEEVVGKKAIIDRQPEQPGDVPQTWADVSKADELFGYKPTITFKEGVTEFYKWYQAQGRSF</sequence>
<evidence type="ECO:0000313" key="3">
    <source>
        <dbReference type="EMBL" id="MDQ8209167.1"/>
    </source>
</evidence>
<dbReference type="PANTHER" id="PTHR43574">
    <property type="entry name" value="EPIMERASE-RELATED"/>
    <property type="match status" value="1"/>
</dbReference>
<keyword evidence="3" id="KW-0456">Lyase</keyword>
<dbReference type="SUPFAM" id="SSF51735">
    <property type="entry name" value="NAD(P)-binding Rossmann-fold domains"/>
    <property type="match status" value="1"/>
</dbReference>
<dbReference type="GO" id="GO:0008446">
    <property type="term" value="F:GDP-mannose 4,6-dehydratase activity"/>
    <property type="evidence" value="ECO:0007669"/>
    <property type="project" value="UniProtKB-EC"/>
</dbReference>
<organism evidence="3 4">
    <name type="scientific">Thalassobacterium maritimum</name>
    <dbReference type="NCBI Taxonomy" id="3041265"/>
    <lineage>
        <taxon>Bacteria</taxon>
        <taxon>Pseudomonadati</taxon>
        <taxon>Verrucomicrobiota</taxon>
        <taxon>Opitutia</taxon>
        <taxon>Puniceicoccales</taxon>
        <taxon>Coraliomargaritaceae</taxon>
        <taxon>Thalassobacterium</taxon>
    </lineage>
</organism>
<dbReference type="EC" id="4.2.1.47" evidence="3"/>
<evidence type="ECO:0000259" key="2">
    <source>
        <dbReference type="Pfam" id="PF16363"/>
    </source>
</evidence>
<dbReference type="InterPro" id="IPR016040">
    <property type="entry name" value="NAD(P)-bd_dom"/>
</dbReference>
<name>A0ABU1B162_9BACT</name>
<dbReference type="EMBL" id="JARXHW010000054">
    <property type="protein sequence ID" value="MDQ8209167.1"/>
    <property type="molecule type" value="Genomic_DNA"/>
</dbReference>
<dbReference type="InterPro" id="IPR036291">
    <property type="entry name" value="NAD(P)-bd_dom_sf"/>
</dbReference>
<accession>A0ABU1B162</accession>
<dbReference type="PRINTS" id="PR01713">
    <property type="entry name" value="NUCEPIMERASE"/>
</dbReference>
<keyword evidence="4" id="KW-1185">Reference proteome</keyword>
<evidence type="ECO:0000256" key="1">
    <source>
        <dbReference type="ARBA" id="ARBA00023027"/>
    </source>
</evidence>
<feature type="domain" description="NAD(P)-binding" evidence="2">
    <location>
        <begin position="4"/>
        <end position="336"/>
    </location>
</feature>
<dbReference type="Proteomes" id="UP001225316">
    <property type="component" value="Unassembled WGS sequence"/>
</dbReference>
<comment type="caution">
    <text evidence="3">The sequence shown here is derived from an EMBL/GenBank/DDBJ whole genome shotgun (WGS) entry which is preliminary data.</text>
</comment>
<reference evidence="3 4" key="1">
    <citation type="submission" date="2023-04" db="EMBL/GenBank/DDBJ databases">
        <title>A novel bacteria isolated from coastal sediment.</title>
        <authorList>
            <person name="Liu X.-J."/>
            <person name="Du Z.-J."/>
        </authorList>
    </citation>
    <scope>NUCLEOTIDE SEQUENCE [LARGE SCALE GENOMIC DNA]</scope>
    <source>
        <strain evidence="3 4">SDUM461003</strain>
    </source>
</reference>
<dbReference type="RefSeq" id="WP_308952001.1">
    <property type="nucleotide sequence ID" value="NZ_JARXHW010000054.1"/>
</dbReference>
<proteinExistence type="predicted"/>
<dbReference type="Gene3D" id="3.40.50.720">
    <property type="entry name" value="NAD(P)-binding Rossmann-like Domain"/>
    <property type="match status" value="1"/>
</dbReference>
<keyword evidence="1" id="KW-0520">NAD</keyword>